<feature type="transmembrane region" description="Helical" evidence="13">
    <location>
        <begin position="1396"/>
        <end position="1418"/>
    </location>
</feature>
<feature type="compositionally biased region" description="Low complexity" evidence="12">
    <location>
        <begin position="344"/>
        <end position="360"/>
    </location>
</feature>
<dbReference type="InterPro" id="IPR000203">
    <property type="entry name" value="GPS"/>
</dbReference>
<dbReference type="SMART" id="SM00308">
    <property type="entry name" value="LH2"/>
    <property type="match status" value="1"/>
</dbReference>
<dbReference type="GO" id="GO:0050982">
    <property type="term" value="P:detection of mechanical stimulus"/>
    <property type="evidence" value="ECO:0007669"/>
    <property type="project" value="TreeGrafter"/>
</dbReference>
<feature type="compositionally biased region" description="Low complexity" evidence="12">
    <location>
        <begin position="419"/>
        <end position="434"/>
    </location>
</feature>
<dbReference type="PANTHER" id="PTHR10877:SF134">
    <property type="entry name" value="POLYCYSTIN-1-LIKE PROTEIN 2"/>
    <property type="match status" value="1"/>
</dbReference>
<dbReference type="InterPro" id="IPR036392">
    <property type="entry name" value="PLAT/LH2_dom_sf"/>
</dbReference>
<comment type="subcellular location">
    <subcellularLocation>
        <location evidence="1">Membrane</location>
        <topology evidence="1">Multi-pass membrane protein</topology>
    </subcellularLocation>
</comment>
<keyword evidence="3 13" id="KW-0812">Transmembrane</keyword>
<feature type="domain" description="GAIN-B" evidence="15">
    <location>
        <begin position="773"/>
        <end position="904"/>
    </location>
</feature>
<dbReference type="InterPro" id="IPR046791">
    <property type="entry name" value="Polycystin_dom"/>
</dbReference>
<evidence type="ECO:0008006" key="18">
    <source>
        <dbReference type="Google" id="ProtNLM"/>
    </source>
</evidence>
<dbReference type="Pfam" id="PF08016">
    <property type="entry name" value="PKD_channel"/>
    <property type="match status" value="1"/>
</dbReference>
<dbReference type="Gene3D" id="2.60.220.50">
    <property type="match status" value="1"/>
</dbReference>
<dbReference type="PROSITE" id="PS50095">
    <property type="entry name" value="PLAT"/>
    <property type="match status" value="1"/>
</dbReference>
<dbReference type="Gene3D" id="2.60.60.20">
    <property type="entry name" value="PLAT/LH2 domain"/>
    <property type="match status" value="1"/>
</dbReference>
<feature type="transmembrane region" description="Helical" evidence="13">
    <location>
        <begin position="1732"/>
        <end position="1754"/>
    </location>
</feature>
<keyword evidence="4" id="KW-0732">Signal</keyword>
<evidence type="ECO:0000256" key="3">
    <source>
        <dbReference type="ARBA" id="ARBA00022692"/>
    </source>
</evidence>
<dbReference type="SMART" id="SM00303">
    <property type="entry name" value="GPS"/>
    <property type="match status" value="1"/>
</dbReference>
<organism evidence="16 17">
    <name type="scientific">Pogonophryne albipinna</name>
    <dbReference type="NCBI Taxonomy" id="1090488"/>
    <lineage>
        <taxon>Eukaryota</taxon>
        <taxon>Metazoa</taxon>
        <taxon>Chordata</taxon>
        <taxon>Craniata</taxon>
        <taxon>Vertebrata</taxon>
        <taxon>Euteleostomi</taxon>
        <taxon>Actinopterygii</taxon>
        <taxon>Neopterygii</taxon>
        <taxon>Teleostei</taxon>
        <taxon>Neoteleostei</taxon>
        <taxon>Acanthomorphata</taxon>
        <taxon>Eupercaria</taxon>
        <taxon>Perciformes</taxon>
        <taxon>Notothenioidei</taxon>
        <taxon>Pogonophryne</taxon>
    </lineage>
</organism>
<dbReference type="SUPFAM" id="SSF49723">
    <property type="entry name" value="Lipase/lipooxygenase domain (PLAT/LH2 domain)"/>
    <property type="match status" value="1"/>
</dbReference>
<dbReference type="Gene3D" id="1.10.287.70">
    <property type="match status" value="1"/>
</dbReference>
<evidence type="ECO:0000256" key="5">
    <source>
        <dbReference type="ARBA" id="ARBA00022734"/>
    </source>
</evidence>
<feature type="region of interest" description="Disordered" evidence="12">
    <location>
        <begin position="333"/>
        <end position="469"/>
    </location>
</feature>
<dbReference type="GO" id="GO:0030246">
    <property type="term" value="F:carbohydrate binding"/>
    <property type="evidence" value="ECO:0007669"/>
    <property type="project" value="UniProtKB-KW"/>
</dbReference>
<dbReference type="InterPro" id="IPR013122">
    <property type="entry name" value="PKD1_2_channel"/>
</dbReference>
<reference evidence="16" key="1">
    <citation type="submission" date="2022-11" db="EMBL/GenBank/DDBJ databases">
        <title>Chromosome-level genome of Pogonophryne albipinna.</title>
        <authorList>
            <person name="Jo E."/>
        </authorList>
    </citation>
    <scope>NUCLEOTIDE SEQUENCE</scope>
    <source>
        <strain evidence="16">SGF0006</strain>
        <tissue evidence="16">Muscle</tissue>
    </source>
</reference>
<dbReference type="GO" id="GO:0016020">
    <property type="term" value="C:membrane"/>
    <property type="evidence" value="ECO:0007669"/>
    <property type="project" value="UniProtKB-SubCell"/>
</dbReference>
<evidence type="ECO:0000256" key="4">
    <source>
        <dbReference type="ARBA" id="ARBA00022729"/>
    </source>
</evidence>
<evidence type="ECO:0000256" key="2">
    <source>
        <dbReference type="ARBA" id="ARBA00007200"/>
    </source>
</evidence>
<evidence type="ECO:0000313" key="16">
    <source>
        <dbReference type="EMBL" id="KAJ4933443.1"/>
    </source>
</evidence>
<evidence type="ECO:0000256" key="1">
    <source>
        <dbReference type="ARBA" id="ARBA00004141"/>
    </source>
</evidence>
<evidence type="ECO:0000256" key="10">
    <source>
        <dbReference type="PIRSR" id="PIRSR603915-2"/>
    </source>
</evidence>
<accession>A0AAD6AZ82</accession>
<keyword evidence="8" id="KW-1015">Disulfide bond</keyword>
<dbReference type="InterPro" id="IPR001024">
    <property type="entry name" value="PLAT/LH2_dom"/>
</dbReference>
<feature type="transmembrane region" description="Helical" evidence="13">
    <location>
        <begin position="1808"/>
        <end position="1825"/>
    </location>
</feature>
<dbReference type="PROSITE" id="PS50221">
    <property type="entry name" value="GAIN_B"/>
    <property type="match status" value="1"/>
</dbReference>
<evidence type="ECO:0000259" key="14">
    <source>
        <dbReference type="PROSITE" id="PS50095"/>
    </source>
</evidence>
<feature type="domain" description="PLAT" evidence="14">
    <location>
        <begin position="964"/>
        <end position="1081"/>
    </location>
</feature>
<feature type="transmembrane region" description="Helical" evidence="13">
    <location>
        <begin position="1857"/>
        <end position="1877"/>
    </location>
</feature>
<keyword evidence="5" id="KW-0430">Lectin</keyword>
<feature type="transmembrane region" description="Helical" evidence="13">
    <location>
        <begin position="1959"/>
        <end position="1984"/>
    </location>
</feature>
<evidence type="ECO:0000313" key="17">
    <source>
        <dbReference type="Proteomes" id="UP001219934"/>
    </source>
</evidence>
<evidence type="ECO:0000256" key="12">
    <source>
        <dbReference type="SAM" id="MobiDB-lite"/>
    </source>
</evidence>
<feature type="region of interest" description="Disordered" evidence="12">
    <location>
        <begin position="1361"/>
        <end position="1386"/>
    </location>
</feature>
<dbReference type="FunFam" id="1.10.287.70:FF:000086">
    <property type="entry name" value="Polycystic kidney disease 2"/>
    <property type="match status" value="1"/>
</dbReference>
<dbReference type="Pfam" id="PF01477">
    <property type="entry name" value="PLAT"/>
    <property type="match status" value="1"/>
</dbReference>
<dbReference type="Pfam" id="PF20519">
    <property type="entry name" value="Polycystin_dom"/>
    <property type="match status" value="1"/>
</dbReference>
<evidence type="ECO:0000256" key="11">
    <source>
        <dbReference type="PROSITE-ProRule" id="PRU00152"/>
    </source>
</evidence>
<feature type="disulfide bond" evidence="10">
    <location>
        <begin position="1618"/>
        <end position="1631"/>
    </location>
</feature>
<gene>
    <name evidence="16" type="ORF">JOQ06_030271</name>
</gene>
<dbReference type="InterPro" id="IPR042060">
    <property type="entry name" value="PLAT_polycystin1"/>
</dbReference>
<keyword evidence="7 13" id="KW-0472">Membrane</keyword>
<evidence type="ECO:0000259" key="15">
    <source>
        <dbReference type="PROSITE" id="PS50221"/>
    </source>
</evidence>
<feature type="compositionally biased region" description="Polar residues" evidence="12">
    <location>
        <begin position="409"/>
        <end position="418"/>
    </location>
</feature>
<dbReference type="InterPro" id="IPR051223">
    <property type="entry name" value="Polycystin"/>
</dbReference>
<feature type="transmembrane region" description="Helical" evidence="13">
    <location>
        <begin position="1766"/>
        <end position="1788"/>
    </location>
</feature>
<comment type="similarity">
    <text evidence="2">Belongs to the polycystin family.</text>
</comment>
<evidence type="ECO:0000256" key="6">
    <source>
        <dbReference type="ARBA" id="ARBA00022989"/>
    </source>
</evidence>
<dbReference type="Pfam" id="PF01825">
    <property type="entry name" value="GPS"/>
    <property type="match status" value="1"/>
</dbReference>
<feature type="compositionally biased region" description="Polar residues" evidence="12">
    <location>
        <begin position="448"/>
        <end position="469"/>
    </location>
</feature>
<dbReference type="FunFam" id="2.60.60.20:FF:000008">
    <property type="entry name" value="Polycystic kidney disease 1-like 2, isoform CRA_a"/>
    <property type="match status" value="1"/>
</dbReference>
<protein>
    <recommendedName>
        <fullName evidence="18">Polycystic kidney disease protein 1-like 2</fullName>
    </recommendedName>
</protein>
<dbReference type="EMBL" id="JAPTMU010000013">
    <property type="protein sequence ID" value="KAJ4933443.1"/>
    <property type="molecule type" value="Genomic_DNA"/>
</dbReference>
<feature type="transmembrane region" description="Helical" evidence="13">
    <location>
        <begin position="1575"/>
        <end position="1594"/>
    </location>
</feature>
<feature type="compositionally biased region" description="Low complexity" evidence="12">
    <location>
        <begin position="392"/>
        <end position="408"/>
    </location>
</feature>
<evidence type="ECO:0000256" key="8">
    <source>
        <dbReference type="ARBA" id="ARBA00023157"/>
    </source>
</evidence>
<feature type="compositionally biased region" description="Polar residues" evidence="12">
    <location>
        <begin position="361"/>
        <end position="378"/>
    </location>
</feature>
<comment type="caution">
    <text evidence="11">Lacks conserved residue(s) required for the propagation of feature annotation.</text>
</comment>
<sequence>MDLRLTLSVSTVAAVFDDVNVKIKWVLYPPEESLRCKLSTGDGHVIDLPTPERLESTKVHKYTYTGTFVVEVECTSKGIHITAQSVISIQEPITVFGFVRCYAGKQSFHATNCKALYGEPFQIQMELKAGTNVTYRMQSDKMLLSHSFVVRGNVPENITVSPEIIQQHGLGCHRLTLYASNMVTSSEVSMDMQMCVLEKITGLQASVLTEDEHCLASKDVTVAVTLEQGTPVLLRFDVTGDYSSYSETNILNTGSDIFHIGPSIQGSVQVKIRAWNAFSSIEVEVDTFAFCGQDTKTPTENMCGHAGIPVDAQENLRGWNTSFKETAYQPLFNIINPDDQNPEATAAGNGDGATNPAGPASTSPATISQSSTTPNNPATVGPASKSPSTSGTTITPYNPTTLTNPITNDPASITASFVSNSNTNPTSPTSPTTPYTDGPATTLPGTMGDNTATLTTANPSDTCPSATNDNNNLKCITSPESGTILDAFNITCTTEIPCSNCQYCFKTQDGKHLLCSNTNEVKSVFLPLGNSSCNFTLIIKATAKNNSYEANTTITAEVLDYTENDTSSVDGLKVAVDKAVALLKKQGLLSGQNLREEMMAIITDTVKEVPIQTPEGIQVIARGLAALVQRGTELSTSAQENASILLADLSSYLLHMDVYQNGENVNEIQAAASCIVEGGSNILDFPSNMLSIDKNPFAWHEGGNISGVTAALSLTTTTGSSIAVENLSENIKIMLPRPVGEQVNTSFLDLGNFSTTIIEVASADSTLVLKMVPSNDPLPFKILLGYMDFPTETNNVAMTEMPHDGATQEERYTWLLDPKDLKGNTGVHYLVVRPIVGPGIKSINATLSITPISAACRFWDKSKLDWSTNGCKVGVHSTHLVTECLCNHLTFFGSSFFVTPNLVDPSRTAELFATFAENPLVVCFVASLFGAYLLVVLWARRKDIKDTVKVKVTVLDDNDPMDEYRYLLSVSTGHRRGAATSSKVTITLMGSEGSSEPHHLTDSKKCVFERGAVDLFLLTTPFPLGDLQSIRLWHNNSGSHPSWYVGNVMLQDLQKEQKCHFLCNSWLAIDIGGCSLDQVFPVSTEVDLKRFSNLFFMKTSKDFSDGHLWYSVINRPPSSNFTCVQRVSCCFTLLLCTMLTSVMFYGIPTDPSEQTMDMGLFEFTWQQFMIGVQSSLIMFPVNILIVSIFRNTRPRETSCCKCKTEEPDAEQTFVSPSNTNNMSVNVTLDTVIMDIKRIAQSLSKTMKSNIPCTESEFGPAQQVDINAVLSAVEHFITMNNKASDTAQPELEYSPTMHPGSTLEGIQKKSNKNQYLYRQLCHIDKQLSQLGPSDFHDPHSYSRALQQVHGIKVFLEDQLSTSGFNNPEEPNQRKLSPEDSTDGDGNRKKRGCCNGGLPWWFIFVGWALMIASSFVSGYFTMLYGLKFGKERSASWLVSMIVSFFQSILVIQPLKVIFLAIFFALVIKKVDEEDFQNVAFERNDKNLGDCKEPLTVRRDNSLYVPPAAADIEKMKRYKIMEQKAFALLKEILTYMGFMWMLLLVAYGEKDPNAFFLKRHIRDSFSQGTKDSMSPGDVFTWANTLLLKNLFGVYPGFITDGNSKLVGNARLRQLRVQKNSCQIAGYMQQFVPDCHAPYSWDLEDMGSYDPGWNHLVKENVSRSTFSPWTYQTQTQLRAHPFWGKMVLYRGGGFVAEIGPDSQNASRTLEYLFRNTWLDAYTRAIFVEFTVYNANVNLFCIVTLLLETTAVGAFQFYSELQSVRLYQSTGGLHIFVLAAEIIYLLFILYYMFLQAKLMKQQRCAYFRSTWNLLELSIILLSWSTLAIYINRTLLGNRDITYYQNHKDQFANFYETASADSLLQYMIAFLVLLSTFKLWHLLRLNAKMNMLTAALQRAWSDVSGLLLVIVVMFVAYSISSNVIYGWKVSSYKTLTDALLTLISLQIGIFNYNEVLDNTPVLGGILFGSCIVFMTFVVLNLLLSVILVAFHQEQIYHKPSDEEEIVDLMLKKICSLFGIPYENTNETPGPDLNKADESTINNSKNILNNSSINVNVF</sequence>
<dbReference type="PRINTS" id="PR01433">
    <property type="entry name" value="POLYCYSTIN2"/>
</dbReference>
<comment type="caution">
    <text evidence="16">The sequence shown here is derived from an EMBL/GenBank/DDBJ whole genome shotgun (WGS) entry which is preliminary data.</text>
</comment>
<feature type="transmembrane region" description="Helical" evidence="13">
    <location>
        <begin position="1522"/>
        <end position="1544"/>
    </location>
</feature>
<feature type="transmembrane region" description="Helical" evidence="13">
    <location>
        <begin position="1127"/>
        <end position="1147"/>
    </location>
</feature>
<proteinExistence type="inferred from homology"/>
<feature type="transmembrane region" description="Helical" evidence="13">
    <location>
        <begin position="1897"/>
        <end position="1919"/>
    </location>
</feature>
<name>A0AAD6AZ82_9TELE</name>
<feature type="transmembrane region" description="Helical" evidence="13">
    <location>
        <begin position="1167"/>
        <end position="1189"/>
    </location>
</feature>
<dbReference type="CDD" id="cd01752">
    <property type="entry name" value="PLAT_polycystin"/>
    <property type="match status" value="1"/>
</dbReference>
<dbReference type="InterPro" id="IPR057244">
    <property type="entry name" value="GAIN_B"/>
</dbReference>
<dbReference type="InterPro" id="IPR003915">
    <property type="entry name" value="PKD_2"/>
</dbReference>
<keyword evidence="17" id="KW-1185">Reference proteome</keyword>
<evidence type="ECO:0000256" key="13">
    <source>
        <dbReference type="SAM" id="Phobius"/>
    </source>
</evidence>
<feature type="transmembrane region" description="Helical" evidence="13">
    <location>
        <begin position="1438"/>
        <end position="1465"/>
    </location>
</feature>
<dbReference type="Proteomes" id="UP001219934">
    <property type="component" value="Unassembled WGS sequence"/>
</dbReference>
<evidence type="ECO:0000256" key="7">
    <source>
        <dbReference type="ARBA" id="ARBA00023136"/>
    </source>
</evidence>
<keyword evidence="9" id="KW-0325">Glycoprotein</keyword>
<evidence type="ECO:0000256" key="9">
    <source>
        <dbReference type="ARBA" id="ARBA00023180"/>
    </source>
</evidence>
<dbReference type="PANTHER" id="PTHR10877">
    <property type="entry name" value="POLYCYSTIN FAMILY MEMBER"/>
    <property type="match status" value="1"/>
</dbReference>
<keyword evidence="6 13" id="KW-1133">Transmembrane helix</keyword>
<dbReference type="InterPro" id="IPR046338">
    <property type="entry name" value="GAIN_dom_sf"/>
</dbReference>
<dbReference type="GO" id="GO:0005509">
    <property type="term" value="F:calcium ion binding"/>
    <property type="evidence" value="ECO:0007669"/>
    <property type="project" value="InterPro"/>
</dbReference>
<dbReference type="GO" id="GO:0005262">
    <property type="term" value="F:calcium channel activity"/>
    <property type="evidence" value="ECO:0007669"/>
    <property type="project" value="TreeGrafter"/>
</dbReference>
<feature type="transmembrane region" description="Helical" evidence="13">
    <location>
        <begin position="919"/>
        <end position="939"/>
    </location>
</feature>